<dbReference type="Gene3D" id="3.20.180.10">
    <property type="entry name" value="PNP-oxidase-like"/>
    <property type="match status" value="1"/>
</dbReference>
<gene>
    <name evidence="3" type="ORF">PG2T_07365</name>
</gene>
<dbReference type="InParanoid" id="A0A1B1YT30"/>
<dbReference type="SUPFAM" id="SSF50475">
    <property type="entry name" value="FMN-binding split barrel"/>
    <property type="match status" value="1"/>
</dbReference>
<dbReference type="STRING" id="1810504.PG2T_07365"/>
<name>A0A1B1YT30_9GAMM</name>
<dbReference type="InterPro" id="IPR055343">
    <property type="entry name" value="CREG_beta-barrel"/>
</dbReference>
<protein>
    <recommendedName>
        <fullName evidence="5">Pyridoxamine 5'-phosphate oxidase</fullName>
    </recommendedName>
</protein>
<dbReference type="PANTHER" id="PTHR13343:SF17">
    <property type="entry name" value="CELLULAR REPRESSOR OF E1A-STIMULATED GENES, ISOFORM A"/>
    <property type="match status" value="1"/>
</dbReference>
<feature type="domain" description="CREG-like beta-barrel" evidence="2">
    <location>
        <begin position="8"/>
        <end position="146"/>
    </location>
</feature>
<accession>A0A1B1YT30</accession>
<dbReference type="InterPro" id="IPR012349">
    <property type="entry name" value="Split_barrel_FMN-bd"/>
</dbReference>
<dbReference type="OrthoDB" id="9776211at2"/>
<dbReference type="InterPro" id="IPR019595">
    <property type="entry name" value="DUF2470"/>
</dbReference>
<dbReference type="Pfam" id="PF10615">
    <property type="entry name" value="DUF2470"/>
    <property type="match status" value="1"/>
</dbReference>
<dbReference type="Gene3D" id="2.30.110.10">
    <property type="entry name" value="Electron Transport, Fmn-binding Protein, Chain A"/>
    <property type="match status" value="1"/>
</dbReference>
<feature type="domain" description="DUF2470" evidence="1">
    <location>
        <begin position="158"/>
        <end position="228"/>
    </location>
</feature>
<proteinExistence type="predicted"/>
<keyword evidence="4" id="KW-1185">Reference proteome</keyword>
<evidence type="ECO:0000259" key="1">
    <source>
        <dbReference type="Pfam" id="PF10615"/>
    </source>
</evidence>
<dbReference type="EMBL" id="CP014671">
    <property type="protein sequence ID" value="ANX04020.1"/>
    <property type="molecule type" value="Genomic_DNA"/>
</dbReference>
<sequence>MPGQRTASEFLRAGRYGVLATHSRSLPGYPFGSITPYVLGAVGEPVIYISTLAEHTRNINTDPRVSLTVFDPADAADPQAGARLTWIAEAHALSADGTGAVAERYYRFFPAARAYAGTHDFSFYALRPVRLRYIGGFGKIGWIEPHEIDLSNPLADAEAGIVEHMNGDHADALRAYCRHFFGREAQQATLVGADADGVDLLADGAALRLPFTARAEGVDALRQQLIALLRETREAADDA</sequence>
<dbReference type="PANTHER" id="PTHR13343">
    <property type="entry name" value="CREG1 PROTEIN"/>
    <property type="match status" value="1"/>
</dbReference>
<dbReference type="RefSeq" id="WP_068803840.1">
    <property type="nucleotide sequence ID" value="NZ_CP014671.1"/>
</dbReference>
<evidence type="ECO:0000259" key="2">
    <source>
        <dbReference type="Pfam" id="PF13883"/>
    </source>
</evidence>
<dbReference type="Proteomes" id="UP000092952">
    <property type="component" value="Chromosome"/>
</dbReference>
<dbReference type="Pfam" id="PF13883">
    <property type="entry name" value="CREG_beta-barrel"/>
    <property type="match status" value="1"/>
</dbReference>
<dbReference type="AlphaFoldDB" id="A0A1B1YT30"/>
<evidence type="ECO:0000313" key="4">
    <source>
        <dbReference type="Proteomes" id="UP000092952"/>
    </source>
</evidence>
<evidence type="ECO:0008006" key="5">
    <source>
        <dbReference type="Google" id="ProtNLM"/>
    </source>
</evidence>
<dbReference type="GO" id="GO:0005737">
    <property type="term" value="C:cytoplasm"/>
    <property type="evidence" value="ECO:0007669"/>
    <property type="project" value="UniProtKB-ARBA"/>
</dbReference>
<reference evidence="4" key="1">
    <citation type="submission" date="2016-03" db="EMBL/GenBank/DDBJ databases">
        <title>Complete genome sequence of Solimmundus cernigliae, representing a novel lineage of polycyclic aromatic hydrocarbon degraders within the Gammaproteobacteria.</title>
        <authorList>
            <person name="Singleton D.R."/>
            <person name="Dickey A.N."/>
            <person name="Scholl E.H."/>
            <person name="Wright F.A."/>
            <person name="Aitken M.D."/>
        </authorList>
    </citation>
    <scope>NUCLEOTIDE SEQUENCE [LARGE SCALE GENOMIC DNA]</scope>
    <source>
        <strain evidence="4">TR3.2</strain>
    </source>
</reference>
<dbReference type="KEGG" id="gbi:PG2T_07365"/>
<organism evidence="3 4">
    <name type="scientific">Immundisolibacter cernigliae</name>
    <dbReference type="NCBI Taxonomy" id="1810504"/>
    <lineage>
        <taxon>Bacteria</taxon>
        <taxon>Pseudomonadati</taxon>
        <taxon>Pseudomonadota</taxon>
        <taxon>Gammaproteobacteria</taxon>
        <taxon>Immundisolibacterales</taxon>
        <taxon>Immundisolibacteraceae</taxon>
        <taxon>Immundisolibacter</taxon>
    </lineage>
</organism>
<dbReference type="InterPro" id="IPR037119">
    <property type="entry name" value="Haem_oxidase_HugZ-like_sf"/>
</dbReference>
<evidence type="ECO:0000313" key="3">
    <source>
        <dbReference type="EMBL" id="ANX04020.1"/>
    </source>
</evidence>